<dbReference type="KEGG" id="bbig:BBBOND_0304290"/>
<organism evidence="1 2">
    <name type="scientific">Babesia bigemina</name>
    <dbReference type="NCBI Taxonomy" id="5866"/>
    <lineage>
        <taxon>Eukaryota</taxon>
        <taxon>Sar</taxon>
        <taxon>Alveolata</taxon>
        <taxon>Apicomplexa</taxon>
        <taxon>Aconoidasida</taxon>
        <taxon>Piroplasmida</taxon>
        <taxon>Babesiidae</taxon>
        <taxon>Babesia</taxon>
    </lineage>
</organism>
<gene>
    <name evidence="1" type="ORF">BBBOND_0304290</name>
</gene>
<dbReference type="AlphaFoldDB" id="A0A061DDS4"/>
<reference evidence="2" key="1">
    <citation type="journal article" date="2014" name="Nucleic Acids Res.">
        <title>The evolutionary dynamics of variant antigen genes in Babesia reveal a history of genomic innovation underlying host-parasite interaction.</title>
        <authorList>
            <person name="Jackson A.P."/>
            <person name="Otto T.D."/>
            <person name="Darby A."/>
            <person name="Ramaprasad A."/>
            <person name="Xia D."/>
            <person name="Echaide I.E."/>
            <person name="Farber M."/>
            <person name="Gahlot S."/>
            <person name="Gamble J."/>
            <person name="Gupta D."/>
            <person name="Gupta Y."/>
            <person name="Jackson L."/>
            <person name="Malandrin L."/>
            <person name="Malas T.B."/>
            <person name="Moussa E."/>
            <person name="Nair M."/>
            <person name="Reid A.J."/>
            <person name="Sanders M."/>
            <person name="Sharma J."/>
            <person name="Tracey A."/>
            <person name="Quail M.A."/>
            <person name="Weir W."/>
            <person name="Wastling J.M."/>
            <person name="Hall N."/>
            <person name="Willadsen P."/>
            <person name="Lingelbach K."/>
            <person name="Shiels B."/>
            <person name="Tait A."/>
            <person name="Berriman M."/>
            <person name="Allred D.R."/>
            <person name="Pain A."/>
        </authorList>
    </citation>
    <scope>NUCLEOTIDE SEQUENCE [LARGE SCALE GENOMIC DNA]</scope>
    <source>
        <strain evidence="2">Bond</strain>
    </source>
</reference>
<evidence type="ECO:0000313" key="1">
    <source>
        <dbReference type="EMBL" id="CDR96525.1"/>
    </source>
</evidence>
<name>A0A061DDS4_BABBI</name>
<dbReference type="EMBL" id="LK391709">
    <property type="protein sequence ID" value="CDR96525.1"/>
    <property type="molecule type" value="Genomic_DNA"/>
</dbReference>
<dbReference type="Proteomes" id="UP000033188">
    <property type="component" value="Chromosome 3"/>
</dbReference>
<accession>A0A061DDS4</accession>
<dbReference type="VEuPathDB" id="PiroplasmaDB:BBBOND_0304290"/>
<dbReference type="RefSeq" id="XP_012768711.1">
    <property type="nucleotide sequence ID" value="XM_012913257.1"/>
</dbReference>
<keyword evidence="2" id="KW-1185">Reference proteome</keyword>
<sequence>MERRLKFSLTQNHAHTHLNDKIDALEVSKYFLLQCSSPTMHSECPQSQLMCGCTASRERAPMWYRYPDQNGSLFSEIRRL</sequence>
<proteinExistence type="predicted"/>
<dbReference type="GeneID" id="24565066"/>
<evidence type="ECO:0000313" key="2">
    <source>
        <dbReference type="Proteomes" id="UP000033188"/>
    </source>
</evidence>
<protein>
    <submittedName>
        <fullName evidence="1">Uncharacterized protein</fullName>
    </submittedName>
</protein>